<dbReference type="CDD" id="cd01335">
    <property type="entry name" value="Radical_SAM"/>
    <property type="match status" value="1"/>
</dbReference>
<dbReference type="GO" id="GO:0051539">
    <property type="term" value="F:4 iron, 4 sulfur cluster binding"/>
    <property type="evidence" value="ECO:0007669"/>
    <property type="project" value="UniProtKB-KW"/>
</dbReference>
<dbReference type="Proteomes" id="UP000186940">
    <property type="component" value="Unassembled WGS sequence"/>
</dbReference>
<evidence type="ECO:0000256" key="3">
    <source>
        <dbReference type="ARBA" id="ARBA00022691"/>
    </source>
</evidence>
<comment type="caution">
    <text evidence="9">The sequence shown here is derived from an EMBL/GenBank/DDBJ whole genome shotgun (WGS) entry which is preliminary data.</text>
</comment>
<keyword evidence="10" id="KW-1185">Reference proteome</keyword>
<keyword evidence="4" id="KW-0479">Metal-binding</keyword>
<dbReference type="SUPFAM" id="SSF102114">
    <property type="entry name" value="Radical SAM enzymes"/>
    <property type="match status" value="1"/>
</dbReference>
<feature type="domain" description="4Fe-4S ferredoxin-type" evidence="8">
    <location>
        <begin position="35"/>
        <end position="56"/>
    </location>
</feature>
<dbReference type="InterPro" id="IPR017900">
    <property type="entry name" value="4Fe4S_Fe_S_CS"/>
</dbReference>
<evidence type="ECO:0000256" key="6">
    <source>
        <dbReference type="ARBA" id="ARBA00023014"/>
    </source>
</evidence>
<keyword evidence="5" id="KW-0408">Iron</keyword>
<dbReference type="CDD" id="cd00207">
    <property type="entry name" value="fer2"/>
    <property type="match status" value="1"/>
</dbReference>
<evidence type="ECO:0000256" key="4">
    <source>
        <dbReference type="ARBA" id="ARBA00022723"/>
    </source>
</evidence>
<evidence type="ECO:0000313" key="10">
    <source>
        <dbReference type="Proteomes" id="UP000186940"/>
    </source>
</evidence>
<dbReference type="InterPro" id="IPR013785">
    <property type="entry name" value="Aldolase_TIM"/>
</dbReference>
<dbReference type="InterPro" id="IPR036010">
    <property type="entry name" value="2Fe-2S_ferredoxin-like_sf"/>
</dbReference>
<dbReference type="PROSITE" id="PS51085">
    <property type="entry name" value="2FE2S_FER_2"/>
    <property type="match status" value="1"/>
</dbReference>
<dbReference type="AlphaFoldDB" id="A0A1F2P8J3"/>
<evidence type="ECO:0000313" key="9">
    <source>
        <dbReference type="EMBL" id="OFV67727.1"/>
    </source>
</evidence>
<dbReference type="PROSITE" id="PS00198">
    <property type="entry name" value="4FE4S_FER_1"/>
    <property type="match status" value="1"/>
</dbReference>
<evidence type="ECO:0000256" key="5">
    <source>
        <dbReference type="ARBA" id="ARBA00023004"/>
    </source>
</evidence>
<dbReference type="PANTHER" id="PTHR30352:SF5">
    <property type="entry name" value="PYRUVATE FORMATE-LYASE 1-ACTIVATING ENZYME"/>
    <property type="match status" value="1"/>
</dbReference>
<dbReference type="SUPFAM" id="SSF54292">
    <property type="entry name" value="2Fe-2S ferredoxin-like"/>
    <property type="match status" value="1"/>
</dbReference>
<organism evidence="9 10">
    <name type="scientific">Candidatus Syntropharchaeum caldarium</name>
    <dbReference type="NCBI Taxonomy" id="1838285"/>
    <lineage>
        <taxon>Archaea</taxon>
        <taxon>Methanobacteriati</taxon>
        <taxon>Methanobacteriota</taxon>
        <taxon>Stenosarchaea group</taxon>
        <taxon>Methanomicrobia</taxon>
        <taxon>Methanosarcinales</taxon>
        <taxon>ANME-2 cluster</taxon>
        <taxon>Candidatus Syntropharchaeum</taxon>
    </lineage>
</organism>
<dbReference type="STRING" id="1838285.SCAL_001102"/>
<sequence length="398" mass="44807">MDDKTFKIAKKTKDCIECGFCTCYIDCSASKYGFCSGCGICVDACPYFGRVLIPDPHERRKIQIIVDGESFEISEHITVKAALESLGYKVHAPCKSGGCFECAVMIDGVLKQSCITPVYDGMKIDTETSQVTPLRIVSGFQGHMVGGVGTPHQLKKLHRVIEVACFGHGCILRCPTCQNWEVTYSSVDLPLTPRDASKLMTHARKEFRVDRMAISGGEATLNSGWLIKYFRELKMRNRDERARFHLDTNGVLLTPGYIDDLYGAGMSDIGVDLKGIRLETFMRISGLEDSEYAKKLLNAAWKAVRYIVDNYFDKIFIGIGIPYNRSLIQEEELYRMGESIASMRDDIQVGLLDYRGEFRMRKMKRPSFDEMLHAKRILEDAGLKCVIAQTERGYIGPL</sequence>
<keyword evidence="2" id="KW-0004">4Fe-4S</keyword>
<evidence type="ECO:0000259" key="7">
    <source>
        <dbReference type="PROSITE" id="PS51085"/>
    </source>
</evidence>
<proteinExistence type="predicted"/>
<dbReference type="Pfam" id="PF04055">
    <property type="entry name" value="Radical_SAM"/>
    <property type="match status" value="1"/>
</dbReference>
<dbReference type="EMBL" id="LYOS01000003">
    <property type="protein sequence ID" value="OFV67727.1"/>
    <property type="molecule type" value="Genomic_DNA"/>
</dbReference>
<evidence type="ECO:0000259" key="8">
    <source>
        <dbReference type="PROSITE" id="PS51379"/>
    </source>
</evidence>
<dbReference type="InterPro" id="IPR007197">
    <property type="entry name" value="rSAM"/>
</dbReference>
<dbReference type="Pfam" id="PF13510">
    <property type="entry name" value="Fer2_4"/>
    <property type="match status" value="1"/>
</dbReference>
<dbReference type="PANTHER" id="PTHR30352">
    <property type="entry name" value="PYRUVATE FORMATE-LYASE-ACTIVATING ENZYME"/>
    <property type="match status" value="1"/>
</dbReference>
<reference evidence="9" key="1">
    <citation type="submission" date="2016-05" db="EMBL/GenBank/DDBJ databases">
        <title>Microbial consortia oxidize butane by reversing methanogenesis.</title>
        <authorList>
            <person name="Laso-Perez R."/>
            <person name="Richter M."/>
            <person name="Wegener G."/>
            <person name="Musat F."/>
        </authorList>
    </citation>
    <scope>NUCLEOTIDE SEQUENCE [LARGE SCALE GENOMIC DNA]</scope>
    <source>
        <strain evidence="9">BOX2</strain>
    </source>
</reference>
<comment type="cofactor">
    <cofactor evidence="1">
        <name>[4Fe-4S] cluster</name>
        <dbReference type="ChEBI" id="CHEBI:49883"/>
    </cofactor>
</comment>
<dbReference type="Gene3D" id="3.10.20.740">
    <property type="match status" value="1"/>
</dbReference>
<dbReference type="Gene3D" id="3.20.20.70">
    <property type="entry name" value="Aldolase class I"/>
    <property type="match status" value="1"/>
</dbReference>
<dbReference type="InterPro" id="IPR058240">
    <property type="entry name" value="rSAM_sf"/>
</dbReference>
<feature type="domain" description="2Fe-2S ferredoxin-type" evidence="7">
    <location>
        <begin position="60"/>
        <end position="130"/>
    </location>
</feature>
<keyword evidence="6" id="KW-0411">Iron-sulfur</keyword>
<gene>
    <name evidence="9" type="ORF">SCAL_001102</name>
</gene>
<dbReference type="InterPro" id="IPR017896">
    <property type="entry name" value="4Fe4S_Fe-S-bd"/>
</dbReference>
<evidence type="ECO:0000256" key="2">
    <source>
        <dbReference type="ARBA" id="ARBA00022485"/>
    </source>
</evidence>
<evidence type="ECO:0000256" key="1">
    <source>
        <dbReference type="ARBA" id="ARBA00001966"/>
    </source>
</evidence>
<dbReference type="InterPro" id="IPR001041">
    <property type="entry name" value="2Fe-2S_ferredoxin-type"/>
</dbReference>
<name>A0A1F2P8J3_9EURY</name>
<dbReference type="GO" id="GO:0046872">
    <property type="term" value="F:metal ion binding"/>
    <property type="evidence" value="ECO:0007669"/>
    <property type="project" value="UniProtKB-KW"/>
</dbReference>
<dbReference type="PROSITE" id="PS51379">
    <property type="entry name" value="4FE4S_FER_2"/>
    <property type="match status" value="1"/>
</dbReference>
<accession>A0A1F2P8J3</accession>
<dbReference type="InterPro" id="IPR034457">
    <property type="entry name" value="Organic_radical-activating"/>
</dbReference>
<dbReference type="GO" id="GO:0016491">
    <property type="term" value="F:oxidoreductase activity"/>
    <property type="evidence" value="ECO:0007669"/>
    <property type="project" value="UniProtKB-ARBA"/>
</dbReference>
<dbReference type="SFLD" id="SFLDS00029">
    <property type="entry name" value="Radical_SAM"/>
    <property type="match status" value="1"/>
</dbReference>
<protein>
    <submittedName>
        <fullName evidence="9">Radical SAM protein</fullName>
    </submittedName>
</protein>
<keyword evidence="3" id="KW-0949">S-adenosyl-L-methionine</keyword>